<reference evidence="2 3" key="1">
    <citation type="journal article" date="2018" name="J. Allergy Clin. Immunol.">
        <title>High-quality assembly of Dermatophagoides pteronyssinus genome and transcriptome reveals a wide range of novel allergens.</title>
        <authorList>
            <person name="Liu X.Y."/>
            <person name="Yang K.Y."/>
            <person name="Wang M.Q."/>
            <person name="Kwok J.S."/>
            <person name="Zeng X."/>
            <person name="Yang Z."/>
            <person name="Xiao X.J."/>
            <person name="Lau C.P."/>
            <person name="Li Y."/>
            <person name="Huang Z.M."/>
            <person name="Ba J.G."/>
            <person name="Yim A.K."/>
            <person name="Ouyang C.Y."/>
            <person name="Ngai S.M."/>
            <person name="Chan T.F."/>
            <person name="Leung E.L."/>
            <person name="Liu L."/>
            <person name="Liu Z.G."/>
            <person name="Tsui S.K."/>
        </authorList>
    </citation>
    <scope>NUCLEOTIDE SEQUENCE [LARGE SCALE GENOMIC DNA]</scope>
    <source>
        <strain evidence="2">Derp</strain>
    </source>
</reference>
<comment type="caution">
    <text evidence="2">The sequence shown here is derived from an EMBL/GenBank/DDBJ whole genome shotgun (WGS) entry which is preliminary data.</text>
</comment>
<keyword evidence="1" id="KW-0812">Transmembrane</keyword>
<keyword evidence="3" id="KW-1185">Reference proteome</keyword>
<name>A0ABQ8JJV3_DERPT</name>
<keyword evidence="1" id="KW-1133">Transmembrane helix</keyword>
<gene>
    <name evidence="2" type="ORF">DERP_008136</name>
</gene>
<evidence type="ECO:0008006" key="4">
    <source>
        <dbReference type="Google" id="ProtNLM"/>
    </source>
</evidence>
<evidence type="ECO:0000256" key="1">
    <source>
        <dbReference type="SAM" id="Phobius"/>
    </source>
</evidence>
<feature type="transmembrane region" description="Helical" evidence="1">
    <location>
        <begin position="6"/>
        <end position="28"/>
    </location>
</feature>
<keyword evidence="1" id="KW-0472">Membrane</keyword>
<organism evidence="2 3">
    <name type="scientific">Dermatophagoides pteronyssinus</name>
    <name type="common">European house dust mite</name>
    <dbReference type="NCBI Taxonomy" id="6956"/>
    <lineage>
        <taxon>Eukaryota</taxon>
        <taxon>Metazoa</taxon>
        <taxon>Ecdysozoa</taxon>
        <taxon>Arthropoda</taxon>
        <taxon>Chelicerata</taxon>
        <taxon>Arachnida</taxon>
        <taxon>Acari</taxon>
        <taxon>Acariformes</taxon>
        <taxon>Sarcoptiformes</taxon>
        <taxon>Astigmata</taxon>
        <taxon>Psoroptidia</taxon>
        <taxon>Analgoidea</taxon>
        <taxon>Pyroglyphidae</taxon>
        <taxon>Dermatophagoidinae</taxon>
        <taxon>Dermatophagoides</taxon>
    </lineage>
</organism>
<dbReference type="EMBL" id="NJHN03000035">
    <property type="protein sequence ID" value="KAH9422873.1"/>
    <property type="molecule type" value="Genomic_DNA"/>
</dbReference>
<evidence type="ECO:0000313" key="3">
    <source>
        <dbReference type="Proteomes" id="UP000887458"/>
    </source>
</evidence>
<accession>A0ABQ8JJV3</accession>
<evidence type="ECO:0000313" key="2">
    <source>
        <dbReference type="EMBL" id="KAH9422873.1"/>
    </source>
</evidence>
<protein>
    <recommendedName>
        <fullName evidence="4">Secreted protein</fullName>
    </recommendedName>
</protein>
<reference evidence="2 3" key="2">
    <citation type="journal article" date="2022" name="Mol. Biol. Evol.">
        <title>Comparative Genomics Reveals Insights into the Divergent Evolution of Astigmatic Mites and Household Pest Adaptations.</title>
        <authorList>
            <person name="Xiong Q."/>
            <person name="Wan A.T."/>
            <person name="Liu X."/>
            <person name="Fung C.S."/>
            <person name="Xiao X."/>
            <person name="Malainual N."/>
            <person name="Hou J."/>
            <person name="Wang L."/>
            <person name="Wang M."/>
            <person name="Yang K.Y."/>
            <person name="Cui Y."/>
            <person name="Leung E.L."/>
            <person name="Nong W."/>
            <person name="Shin S.K."/>
            <person name="Au S.W."/>
            <person name="Jeong K.Y."/>
            <person name="Chew F.T."/>
            <person name="Hui J.H."/>
            <person name="Leung T.F."/>
            <person name="Tungtrongchitr A."/>
            <person name="Zhong N."/>
            <person name="Liu Z."/>
            <person name="Tsui S.K."/>
        </authorList>
    </citation>
    <scope>NUCLEOTIDE SEQUENCE [LARGE SCALE GENOMIC DNA]</scope>
    <source>
        <strain evidence="2">Derp</strain>
    </source>
</reference>
<dbReference type="Proteomes" id="UP000887458">
    <property type="component" value="Unassembled WGS sequence"/>
</dbReference>
<proteinExistence type="predicted"/>
<sequence length="82" mass="9951">MENIHLRLTYFLASMLSSFLVSFICHYYNQYQFSTRNVFEKVEKKFSKQVFIVRINFQSIVFSSGQKSKNYRIFRVYKVPKT</sequence>